<dbReference type="GeneID" id="78250502"/>
<dbReference type="GO" id="GO:0005524">
    <property type="term" value="F:ATP binding"/>
    <property type="evidence" value="ECO:0007669"/>
    <property type="project" value="UniProtKB-KW"/>
</dbReference>
<dbReference type="RefSeq" id="WP_021012264.1">
    <property type="nucleotide sequence ID" value="NC_022198.1"/>
</dbReference>
<dbReference type="CDD" id="cd03268">
    <property type="entry name" value="ABC_BcrA_bacitracin_resist"/>
    <property type="match status" value="1"/>
</dbReference>
<dbReference type="Gene3D" id="3.40.50.300">
    <property type="entry name" value="P-loop containing nucleotide triphosphate hydrolases"/>
    <property type="match status" value="1"/>
</dbReference>
<evidence type="ECO:0000256" key="1">
    <source>
        <dbReference type="ARBA" id="ARBA00005417"/>
    </source>
</evidence>
<keyword evidence="2" id="KW-0813">Transport</keyword>
<gene>
    <name evidence="6" type="ORF">CARG_08855</name>
</gene>
<organism evidence="6 7">
    <name type="scientific">Corynebacterium argentoratense DSM 44202</name>
    <dbReference type="NCBI Taxonomy" id="1348662"/>
    <lineage>
        <taxon>Bacteria</taxon>
        <taxon>Bacillati</taxon>
        <taxon>Actinomycetota</taxon>
        <taxon>Actinomycetes</taxon>
        <taxon>Mycobacteriales</taxon>
        <taxon>Corynebacteriaceae</taxon>
        <taxon>Corynebacterium</taxon>
    </lineage>
</organism>
<dbReference type="KEGG" id="caz:CARG_08855"/>
<protein>
    <recommendedName>
        <fullName evidence="5">ABC transporter domain-containing protein</fullName>
    </recommendedName>
</protein>
<sequence>MIEVEGLTKTYRATRAVDDLSFHVRPGIVTGFLGPNGAGKSTTMRMILGLDRPNSGTATINGVPYNKLSNPLHTVGALLDAKAVHPNRSARNHLRWIAHSAGIPTSRVDEVLGLVGLEEVAKKHVGGFSLGMGQRLGLAQALLGDPEVLMLDEPVNGLDPEGILWVRNFLKTLASEGRTIFVSSHMLSEMALTADELVVIGRGKLIAQQSTYEFIKNSAHSSVVVRPREPEHLEPLASAFEDEQFSFTRGQDEEGRHTLVVNGSSGEDVGGLAFSVGIPLAELSTQRASLEEAFMASTSDSVQYQGEH</sequence>
<name>U3GX18_9CORY</name>
<evidence type="ECO:0000256" key="2">
    <source>
        <dbReference type="ARBA" id="ARBA00022448"/>
    </source>
</evidence>
<dbReference type="SMART" id="SM00382">
    <property type="entry name" value="AAA"/>
    <property type="match status" value="1"/>
</dbReference>
<dbReference type="Proteomes" id="UP000016943">
    <property type="component" value="Chromosome"/>
</dbReference>
<dbReference type="AlphaFoldDB" id="U3GX18"/>
<dbReference type="InterPro" id="IPR027417">
    <property type="entry name" value="P-loop_NTPase"/>
</dbReference>
<feature type="domain" description="ABC transporter" evidence="5">
    <location>
        <begin position="2"/>
        <end position="227"/>
    </location>
</feature>
<evidence type="ECO:0000256" key="4">
    <source>
        <dbReference type="ARBA" id="ARBA00022840"/>
    </source>
</evidence>
<keyword evidence="7" id="KW-1185">Reference proteome</keyword>
<dbReference type="InterPro" id="IPR003593">
    <property type="entry name" value="AAA+_ATPase"/>
</dbReference>
<dbReference type="InterPro" id="IPR003439">
    <property type="entry name" value="ABC_transporter-like_ATP-bd"/>
</dbReference>
<proteinExistence type="inferred from homology"/>
<dbReference type="Pfam" id="PF00005">
    <property type="entry name" value="ABC_tran"/>
    <property type="match status" value="1"/>
</dbReference>
<accession>U3GX18</accession>
<evidence type="ECO:0000259" key="5">
    <source>
        <dbReference type="PROSITE" id="PS50893"/>
    </source>
</evidence>
<dbReference type="PATRIC" id="fig|1348662.3.peg.1748"/>
<dbReference type="PANTHER" id="PTHR43335">
    <property type="entry name" value="ABC TRANSPORTER, ATP-BINDING PROTEIN"/>
    <property type="match status" value="1"/>
</dbReference>
<dbReference type="eggNOG" id="COG1131">
    <property type="taxonomic scope" value="Bacteria"/>
</dbReference>
<evidence type="ECO:0000313" key="6">
    <source>
        <dbReference type="EMBL" id="AGU15869.1"/>
    </source>
</evidence>
<keyword evidence="3" id="KW-0547">Nucleotide-binding</keyword>
<dbReference type="PROSITE" id="PS50893">
    <property type="entry name" value="ABC_TRANSPORTER_2"/>
    <property type="match status" value="1"/>
</dbReference>
<evidence type="ECO:0000313" key="7">
    <source>
        <dbReference type="Proteomes" id="UP000016943"/>
    </source>
</evidence>
<dbReference type="PANTHER" id="PTHR43335:SF4">
    <property type="entry name" value="ABC TRANSPORTER, ATP-BINDING PROTEIN"/>
    <property type="match status" value="1"/>
</dbReference>
<dbReference type="EMBL" id="CP006365">
    <property type="protein sequence ID" value="AGU15869.1"/>
    <property type="molecule type" value="Genomic_DNA"/>
</dbReference>
<evidence type="ECO:0000256" key="3">
    <source>
        <dbReference type="ARBA" id="ARBA00022741"/>
    </source>
</evidence>
<comment type="similarity">
    <text evidence="1">Belongs to the ABC transporter superfamily.</text>
</comment>
<dbReference type="OrthoDB" id="9804819at2"/>
<dbReference type="STRING" id="1348662.CARG_08855"/>
<dbReference type="SUPFAM" id="SSF52540">
    <property type="entry name" value="P-loop containing nucleoside triphosphate hydrolases"/>
    <property type="match status" value="1"/>
</dbReference>
<keyword evidence="4" id="KW-0067">ATP-binding</keyword>
<dbReference type="GO" id="GO:0016887">
    <property type="term" value="F:ATP hydrolysis activity"/>
    <property type="evidence" value="ECO:0007669"/>
    <property type="project" value="InterPro"/>
</dbReference>
<dbReference type="HOGENOM" id="CLU_000604_1_2_11"/>
<reference evidence="6 7" key="1">
    <citation type="journal article" date="2013" name="Genome Announc.">
        <title>Whole-Genome Sequence of the Clinical Strain Corynebacterium argentoratense DSM 44202, Isolated from a Human Throat Specimen.</title>
        <authorList>
            <person name="Bomholt C."/>
            <person name="Glaub A."/>
            <person name="Gravermann K."/>
            <person name="Albersmeier A."/>
            <person name="Brinkrolf K."/>
            <person name="Ruckert C."/>
            <person name="Tauch A."/>
        </authorList>
    </citation>
    <scope>NUCLEOTIDE SEQUENCE [LARGE SCALE GENOMIC DNA]</scope>
    <source>
        <strain evidence="6">DSM 44202</strain>
    </source>
</reference>